<dbReference type="AlphaFoldDB" id="A0A0P1B8D4"/>
<dbReference type="OrthoDB" id="5307821at2759"/>
<dbReference type="Pfam" id="PF00106">
    <property type="entry name" value="adh_short"/>
    <property type="match status" value="1"/>
</dbReference>
<keyword evidence="6" id="KW-1185">Reference proteome</keyword>
<sequence length="343" mass="37840">MPAGYSKRRERVNVVWKPVHAIGVLILVLTFVDTSTVVRVVRVLLFLYFVVSSLDLGLTRYHLWKFEPTTPTLKRYALVTGASSGLGREMSYMLSEKKYSLVLAARTEKVLQRMRAEIEMVNHPAEVLICPCDLSKTEGITKLIDFVKDKKLVIDILVNNAGACQIKDFAELEEKDIDDMMMLGMHALVKVTRAIVPQMIERKIGRVLNISSTSGACALPTAALYGSSKAFVTNFSQALSYELRSTGVTVTCMCPGPIDTNFGKSADMEKAMIFTLPGIAADAKSSAKVALDAMFNGEVLVFDTSFAYLSATLVQCILPGRLATFICGALMKERRDIGRMLKR</sequence>
<feature type="transmembrane region" description="Helical" evidence="4">
    <location>
        <begin position="12"/>
        <end position="32"/>
    </location>
</feature>
<dbReference type="PROSITE" id="PS00061">
    <property type="entry name" value="ADH_SHORT"/>
    <property type="match status" value="1"/>
</dbReference>
<keyword evidence="4" id="KW-1133">Transmembrane helix</keyword>
<evidence type="ECO:0000256" key="4">
    <source>
        <dbReference type="SAM" id="Phobius"/>
    </source>
</evidence>
<dbReference type="PANTHER" id="PTHR42901:SF1">
    <property type="entry name" value="ALCOHOL DEHYDROGENASE"/>
    <property type="match status" value="1"/>
</dbReference>
<dbReference type="PANTHER" id="PTHR42901">
    <property type="entry name" value="ALCOHOL DEHYDROGENASE"/>
    <property type="match status" value="1"/>
</dbReference>
<dbReference type="PRINTS" id="PR00081">
    <property type="entry name" value="GDHRDH"/>
</dbReference>
<keyword evidence="4" id="KW-0472">Membrane</keyword>
<evidence type="ECO:0000256" key="2">
    <source>
        <dbReference type="ARBA" id="ARBA00023002"/>
    </source>
</evidence>
<protein>
    <submittedName>
        <fullName evidence="5">Uncharacterized protein</fullName>
    </submittedName>
</protein>
<accession>A0A0P1B8D4</accession>
<dbReference type="EMBL" id="CCYD01003101">
    <property type="protein sequence ID" value="CEG50182.1"/>
    <property type="molecule type" value="Genomic_DNA"/>
</dbReference>
<dbReference type="InterPro" id="IPR020904">
    <property type="entry name" value="Sc_DH/Rdtase_CS"/>
</dbReference>
<evidence type="ECO:0000313" key="5">
    <source>
        <dbReference type="EMBL" id="CEG50182.1"/>
    </source>
</evidence>
<dbReference type="GO" id="GO:0016491">
    <property type="term" value="F:oxidoreductase activity"/>
    <property type="evidence" value="ECO:0007669"/>
    <property type="project" value="UniProtKB-KW"/>
</dbReference>
<evidence type="ECO:0000313" key="6">
    <source>
        <dbReference type="Proteomes" id="UP000054928"/>
    </source>
</evidence>
<dbReference type="InterPro" id="IPR002347">
    <property type="entry name" value="SDR_fam"/>
</dbReference>
<reference evidence="6" key="1">
    <citation type="submission" date="2014-09" db="EMBL/GenBank/DDBJ databases">
        <authorList>
            <person name="Sharma Rahul"/>
            <person name="Thines Marco"/>
        </authorList>
    </citation>
    <scope>NUCLEOTIDE SEQUENCE [LARGE SCALE GENOMIC DNA]</scope>
</reference>
<keyword evidence="4" id="KW-0812">Transmembrane</keyword>
<organism evidence="5 6">
    <name type="scientific">Plasmopara halstedii</name>
    <name type="common">Downy mildew of sunflower</name>
    <dbReference type="NCBI Taxonomy" id="4781"/>
    <lineage>
        <taxon>Eukaryota</taxon>
        <taxon>Sar</taxon>
        <taxon>Stramenopiles</taxon>
        <taxon>Oomycota</taxon>
        <taxon>Peronosporomycetes</taxon>
        <taxon>Peronosporales</taxon>
        <taxon>Peronosporaceae</taxon>
        <taxon>Plasmopara</taxon>
    </lineage>
</organism>
<dbReference type="STRING" id="4781.A0A0P1B8D4"/>
<dbReference type="PRINTS" id="PR00080">
    <property type="entry name" value="SDRFAMILY"/>
</dbReference>
<dbReference type="Proteomes" id="UP000054928">
    <property type="component" value="Unassembled WGS sequence"/>
</dbReference>
<dbReference type="CDD" id="cd05233">
    <property type="entry name" value="SDR_c"/>
    <property type="match status" value="1"/>
</dbReference>
<comment type="similarity">
    <text evidence="1 3">Belongs to the short-chain dehydrogenases/reductases (SDR) family.</text>
</comment>
<dbReference type="PIRSF" id="PIRSF000126">
    <property type="entry name" value="11-beta-HSD1"/>
    <property type="match status" value="1"/>
</dbReference>
<dbReference type="GeneID" id="36402962"/>
<name>A0A0P1B8D4_PLAHL</name>
<dbReference type="RefSeq" id="XP_024586551.1">
    <property type="nucleotide sequence ID" value="XM_024721454.1"/>
</dbReference>
<dbReference type="InterPro" id="IPR036291">
    <property type="entry name" value="NAD(P)-bd_dom_sf"/>
</dbReference>
<evidence type="ECO:0000256" key="3">
    <source>
        <dbReference type="RuleBase" id="RU000363"/>
    </source>
</evidence>
<keyword evidence="2" id="KW-0560">Oxidoreductase</keyword>
<evidence type="ECO:0000256" key="1">
    <source>
        <dbReference type="ARBA" id="ARBA00006484"/>
    </source>
</evidence>
<dbReference type="Gene3D" id="3.40.50.720">
    <property type="entry name" value="NAD(P)-binding Rossmann-like Domain"/>
    <property type="match status" value="1"/>
</dbReference>
<proteinExistence type="inferred from homology"/>
<dbReference type="OMA" id="NIWQMAK"/>
<dbReference type="SUPFAM" id="SSF51735">
    <property type="entry name" value="NAD(P)-binding Rossmann-fold domains"/>
    <property type="match status" value="1"/>
</dbReference>